<feature type="domain" description="Histidine kinase/HSP90-like ATPase" evidence="8">
    <location>
        <begin position="296"/>
        <end position="401"/>
    </location>
</feature>
<evidence type="ECO:0000256" key="1">
    <source>
        <dbReference type="ARBA" id="ARBA00000085"/>
    </source>
</evidence>
<dbReference type="EMBL" id="MLJW01000899">
    <property type="protein sequence ID" value="OIQ81638.1"/>
    <property type="molecule type" value="Genomic_DNA"/>
</dbReference>
<proteinExistence type="predicted"/>
<dbReference type="Gene3D" id="1.20.5.1930">
    <property type="match status" value="1"/>
</dbReference>
<dbReference type="SUPFAM" id="SSF55781">
    <property type="entry name" value="GAF domain-like"/>
    <property type="match status" value="1"/>
</dbReference>
<evidence type="ECO:0000256" key="6">
    <source>
        <dbReference type="ARBA" id="ARBA00022777"/>
    </source>
</evidence>
<dbReference type="InterPro" id="IPR003018">
    <property type="entry name" value="GAF"/>
</dbReference>
<dbReference type="Pfam" id="PF02518">
    <property type="entry name" value="HATPase_c"/>
    <property type="match status" value="1"/>
</dbReference>
<keyword evidence="5" id="KW-0547">Nucleotide-binding</keyword>
<dbReference type="Gene3D" id="3.30.450.40">
    <property type="match status" value="1"/>
</dbReference>
<dbReference type="EC" id="2.7.13.3" evidence="2"/>
<dbReference type="SUPFAM" id="SSF55874">
    <property type="entry name" value="ATPase domain of HSP90 chaperone/DNA topoisomerase II/histidine kinase"/>
    <property type="match status" value="1"/>
</dbReference>
<name>A0A1J5QDF1_9ZZZZ</name>
<evidence type="ECO:0000259" key="8">
    <source>
        <dbReference type="SMART" id="SM00387"/>
    </source>
</evidence>
<evidence type="ECO:0000256" key="7">
    <source>
        <dbReference type="ARBA" id="ARBA00022840"/>
    </source>
</evidence>
<dbReference type="GO" id="GO:0005524">
    <property type="term" value="F:ATP binding"/>
    <property type="evidence" value="ECO:0007669"/>
    <property type="project" value="UniProtKB-KW"/>
</dbReference>
<dbReference type="InterPro" id="IPR003594">
    <property type="entry name" value="HATPase_dom"/>
</dbReference>
<dbReference type="CDD" id="cd16917">
    <property type="entry name" value="HATPase_UhpB-NarQ-NarX-like"/>
    <property type="match status" value="1"/>
</dbReference>
<dbReference type="AlphaFoldDB" id="A0A1J5QDF1"/>
<evidence type="ECO:0000313" key="9">
    <source>
        <dbReference type="EMBL" id="OIQ81638.1"/>
    </source>
</evidence>
<dbReference type="InterPro" id="IPR036890">
    <property type="entry name" value="HATPase_C_sf"/>
</dbReference>
<dbReference type="Pfam" id="PF13185">
    <property type="entry name" value="GAF_2"/>
    <property type="match status" value="1"/>
</dbReference>
<dbReference type="GO" id="GO:0000155">
    <property type="term" value="F:phosphorelay sensor kinase activity"/>
    <property type="evidence" value="ECO:0007669"/>
    <property type="project" value="InterPro"/>
</dbReference>
<dbReference type="GO" id="GO:0046983">
    <property type="term" value="F:protein dimerization activity"/>
    <property type="evidence" value="ECO:0007669"/>
    <property type="project" value="InterPro"/>
</dbReference>
<dbReference type="InterPro" id="IPR029016">
    <property type="entry name" value="GAF-like_dom_sf"/>
</dbReference>
<dbReference type="PANTHER" id="PTHR24421">
    <property type="entry name" value="NITRATE/NITRITE SENSOR PROTEIN NARX-RELATED"/>
    <property type="match status" value="1"/>
</dbReference>
<comment type="catalytic activity">
    <reaction evidence="1">
        <text>ATP + protein L-histidine = ADP + protein N-phospho-L-histidine.</text>
        <dbReference type="EC" id="2.7.13.3"/>
    </reaction>
</comment>
<dbReference type="InterPro" id="IPR011712">
    <property type="entry name" value="Sig_transdc_His_kin_sub3_dim/P"/>
</dbReference>
<dbReference type="SMART" id="SM00387">
    <property type="entry name" value="HATPase_c"/>
    <property type="match status" value="1"/>
</dbReference>
<keyword evidence="4 9" id="KW-0808">Transferase</keyword>
<evidence type="ECO:0000256" key="2">
    <source>
        <dbReference type="ARBA" id="ARBA00012438"/>
    </source>
</evidence>
<comment type="caution">
    <text evidence="9">The sequence shown here is derived from an EMBL/GenBank/DDBJ whole genome shotgun (WGS) entry which is preliminary data.</text>
</comment>
<gene>
    <name evidence="9" type="primary">degS_18</name>
    <name evidence="9" type="ORF">GALL_365930</name>
</gene>
<evidence type="ECO:0000256" key="4">
    <source>
        <dbReference type="ARBA" id="ARBA00022679"/>
    </source>
</evidence>
<evidence type="ECO:0000256" key="3">
    <source>
        <dbReference type="ARBA" id="ARBA00022553"/>
    </source>
</evidence>
<dbReference type="GO" id="GO:0016020">
    <property type="term" value="C:membrane"/>
    <property type="evidence" value="ECO:0007669"/>
    <property type="project" value="InterPro"/>
</dbReference>
<keyword evidence="7" id="KW-0067">ATP-binding</keyword>
<accession>A0A1J5QDF1</accession>
<sequence>MRSPLWQMLATPLAFDLGALARAFAEQTRSTGAVIQLSDGKQLTVGGAYPPDAVAQATLVVTVGQGVTGLVARNGHGMRLGADAPRNPIHRHLLGLDDGGSVARLCVPARGLGGQILGVVGVHRSVDEPYTDDDLTSLQPCADLLGLRLQVMDLRNAVDAHRDDRDRLIAQAISAQESERRRIASDLHDGVTTALASMSFHLNAAELSLAAAEAECATSRPDGSRLAQARSQIGVARTLADRAYTQTRAAITGLHSLVLDDLGLVAALESLAETAPDAVMETVCDPAEEFADLPDHAAAALFRIAQESTSNAIRHGHASLVTVSLRRVGDDVALGTSDDGAGFDAPQDPTDRAAARADGTEGAHFGLSSIAERCALVGASLRIESMPGHGTSVIVELPVVHAPEPTG</sequence>
<dbReference type="Gene3D" id="3.30.565.10">
    <property type="entry name" value="Histidine kinase-like ATPase, C-terminal domain"/>
    <property type="match status" value="1"/>
</dbReference>
<protein>
    <recommendedName>
        <fullName evidence="2">histidine kinase</fullName>
        <ecNumber evidence="2">2.7.13.3</ecNumber>
    </recommendedName>
</protein>
<dbReference type="Pfam" id="PF07730">
    <property type="entry name" value="HisKA_3"/>
    <property type="match status" value="1"/>
</dbReference>
<keyword evidence="3" id="KW-0597">Phosphoprotein</keyword>
<evidence type="ECO:0000256" key="5">
    <source>
        <dbReference type="ARBA" id="ARBA00022741"/>
    </source>
</evidence>
<organism evidence="9">
    <name type="scientific">mine drainage metagenome</name>
    <dbReference type="NCBI Taxonomy" id="410659"/>
    <lineage>
        <taxon>unclassified sequences</taxon>
        <taxon>metagenomes</taxon>
        <taxon>ecological metagenomes</taxon>
    </lineage>
</organism>
<keyword evidence="6 9" id="KW-0418">Kinase</keyword>
<reference evidence="9" key="1">
    <citation type="submission" date="2016-10" db="EMBL/GenBank/DDBJ databases">
        <title>Sequence of Gallionella enrichment culture.</title>
        <authorList>
            <person name="Poehlein A."/>
            <person name="Muehling M."/>
            <person name="Daniel R."/>
        </authorList>
    </citation>
    <scope>NUCLEOTIDE SEQUENCE</scope>
</reference>
<dbReference type="InterPro" id="IPR050482">
    <property type="entry name" value="Sensor_HK_TwoCompSys"/>
</dbReference>
<dbReference type="PANTHER" id="PTHR24421:SF10">
    <property type="entry name" value="NITRATE_NITRITE SENSOR PROTEIN NARQ"/>
    <property type="match status" value="1"/>
</dbReference>
<dbReference type="GO" id="GO:0016787">
    <property type="term" value="F:hydrolase activity"/>
    <property type="evidence" value="ECO:0007669"/>
    <property type="project" value="UniProtKB-KW"/>
</dbReference>
<keyword evidence="9" id="KW-0378">Hydrolase</keyword>